<dbReference type="EMBL" id="QUSY01000023">
    <property type="protein sequence ID" value="RHY34602.1"/>
    <property type="molecule type" value="Genomic_DNA"/>
</dbReference>
<organism evidence="1 2">
    <name type="scientific">Aphanomyces invadans</name>
    <dbReference type="NCBI Taxonomy" id="157072"/>
    <lineage>
        <taxon>Eukaryota</taxon>
        <taxon>Sar</taxon>
        <taxon>Stramenopiles</taxon>
        <taxon>Oomycota</taxon>
        <taxon>Saprolegniomycetes</taxon>
        <taxon>Saprolegniales</taxon>
        <taxon>Verrucalvaceae</taxon>
        <taxon>Aphanomyces</taxon>
    </lineage>
</organism>
<dbReference type="VEuPathDB" id="FungiDB:H310_08539"/>
<evidence type="ECO:0000313" key="2">
    <source>
        <dbReference type="Proteomes" id="UP000285060"/>
    </source>
</evidence>
<reference evidence="1 2" key="1">
    <citation type="submission" date="2018-08" db="EMBL/GenBank/DDBJ databases">
        <title>Aphanomyces genome sequencing and annotation.</title>
        <authorList>
            <person name="Minardi D."/>
            <person name="Oidtmann B."/>
            <person name="Van Der Giezen M."/>
            <person name="Studholme D.J."/>
        </authorList>
    </citation>
    <scope>NUCLEOTIDE SEQUENCE [LARGE SCALE GENOMIC DNA]</scope>
    <source>
        <strain evidence="1 2">NJM0002</strain>
    </source>
</reference>
<proteinExistence type="predicted"/>
<protein>
    <submittedName>
        <fullName evidence="1">Uncharacterized protein</fullName>
    </submittedName>
</protein>
<sequence length="289" mass="32040">MSPNNAFLAVCGGVAKTGSSAKRRLLATWSNPFGLSSSRQKCHPAPPPLPACCEKRLHTTTASGDDHPKSLVVYKHVNRRHMRNQNAIVGGHRVPFFPAHNAHHRVARSKGNVLPRIDEDMGHTDRHLVGLLGVTAGVVPDGWLAPHNVIFESADPHTSMSDMQCKYAYKECYNLRTLRRDGVIHRLCEFHRSKANALQKAYATKRRRELRAQKRLVLNTKLGPFEPVRFVTSAPASVNSTPRATIDLCDIVYADFVCPVHECAVARIDNQSDVETLSDDEVAFLNGVL</sequence>
<comment type="caution">
    <text evidence="1">The sequence shown here is derived from an EMBL/GenBank/DDBJ whole genome shotgun (WGS) entry which is preliminary data.</text>
</comment>
<dbReference type="VEuPathDB" id="FungiDB:H310_08538"/>
<dbReference type="Proteomes" id="UP000285060">
    <property type="component" value="Unassembled WGS sequence"/>
</dbReference>
<dbReference type="AlphaFoldDB" id="A0A418B8T5"/>
<name>A0A418B8T5_9STRA</name>
<gene>
    <name evidence="1" type="ORF">DYB32_000822</name>
</gene>
<evidence type="ECO:0000313" key="1">
    <source>
        <dbReference type="EMBL" id="RHY34602.1"/>
    </source>
</evidence>
<accession>A0A418B8T5</accession>
<keyword evidence="2" id="KW-1185">Reference proteome</keyword>